<comment type="pathway">
    <text evidence="2 10">Glycolipid biosynthesis; glycosylphosphatidylinositol-anchor biosynthesis.</text>
</comment>
<dbReference type="InterPro" id="IPR013233">
    <property type="entry name" value="PIG-X/PBN1"/>
</dbReference>
<gene>
    <name evidence="11" type="ORF">MAR_029619</name>
</gene>
<proteinExistence type="inferred from homology"/>
<sequence>MIVSYPRCHGLVSQRGHFPMDPANGPRHWNLNITDSSPYNNPFASPVKPHLLVPLMAHLVVPVPLHAPRPADWTEKELLTSVDMPRELLPDYFDGGDIDCHMLFREVIPSGAYVDPFQLQEQRHFGGPDVKVVDPVDVEKPEVQSFEIVALVYANLTSDGYRGETVRQESLGCSSSDIILCDWSMIQLHQNNSFTYPFKL</sequence>
<evidence type="ECO:0000256" key="8">
    <source>
        <dbReference type="ARBA" id="ARBA00023136"/>
    </source>
</evidence>
<protein>
    <recommendedName>
        <fullName evidence="10">Phosphatidylinositol-glycan biosynthesis class X protein</fullName>
    </recommendedName>
</protein>
<dbReference type="EMBL" id="CP111013">
    <property type="protein sequence ID" value="WAQ96929.1"/>
    <property type="molecule type" value="Genomic_DNA"/>
</dbReference>
<comment type="subcellular location">
    <subcellularLocation>
        <location evidence="1 10">Endoplasmic reticulum membrane</location>
        <topology evidence="1 10">Single-pass membrane protein</topology>
    </subcellularLocation>
</comment>
<evidence type="ECO:0000256" key="7">
    <source>
        <dbReference type="ARBA" id="ARBA00022989"/>
    </source>
</evidence>
<dbReference type="Pfam" id="PF08320">
    <property type="entry name" value="PIG-X"/>
    <property type="match status" value="1"/>
</dbReference>
<evidence type="ECO:0000256" key="6">
    <source>
        <dbReference type="ARBA" id="ARBA00022824"/>
    </source>
</evidence>
<organism evidence="11 12">
    <name type="scientific">Mya arenaria</name>
    <name type="common">Soft-shell clam</name>
    <dbReference type="NCBI Taxonomy" id="6604"/>
    <lineage>
        <taxon>Eukaryota</taxon>
        <taxon>Metazoa</taxon>
        <taxon>Spiralia</taxon>
        <taxon>Lophotrochozoa</taxon>
        <taxon>Mollusca</taxon>
        <taxon>Bivalvia</taxon>
        <taxon>Autobranchia</taxon>
        <taxon>Heteroconchia</taxon>
        <taxon>Euheterodonta</taxon>
        <taxon>Imparidentia</taxon>
        <taxon>Neoheterodontei</taxon>
        <taxon>Myida</taxon>
        <taxon>Myoidea</taxon>
        <taxon>Myidae</taxon>
        <taxon>Mya</taxon>
    </lineage>
</organism>
<keyword evidence="8" id="KW-0472">Membrane</keyword>
<keyword evidence="12" id="KW-1185">Reference proteome</keyword>
<accession>A0ABY7DGV7</accession>
<evidence type="ECO:0000313" key="12">
    <source>
        <dbReference type="Proteomes" id="UP001164746"/>
    </source>
</evidence>
<evidence type="ECO:0000256" key="10">
    <source>
        <dbReference type="RuleBase" id="RU366056"/>
    </source>
</evidence>
<comment type="function">
    <text evidence="10">Stabilizing subunit of the glycosylphosphatidylinositol-mannosyltransferase I complex which catalyzes the transfer of the first mannose, via an alpha-1,4 bond from a dolichol-phosphate-mannose (Dol-P-Man) to the glucosaminyl acyl phosphatidylinositol (GlcN-(acyl)PI) intermediate to generate alpha-D-Man-(1-&gt;4)-alpha-D-GlcN-(1-&gt;6)-(1-radyl,2-acyl-sn-glycero-3-phospho)-2-acyl-inositol and participates in the sixth step of the glycosylphosphatidylinositol-anchor biosynthesis. Probably acts by stabilizing the mannosyltransferase PIGM.</text>
</comment>
<evidence type="ECO:0000256" key="5">
    <source>
        <dbReference type="ARBA" id="ARBA00022692"/>
    </source>
</evidence>
<dbReference type="Proteomes" id="UP001164746">
    <property type="component" value="Chromosome 2"/>
</dbReference>
<keyword evidence="5" id="KW-0812">Transmembrane</keyword>
<evidence type="ECO:0000256" key="3">
    <source>
        <dbReference type="ARBA" id="ARBA00010345"/>
    </source>
</evidence>
<evidence type="ECO:0000256" key="9">
    <source>
        <dbReference type="ARBA" id="ARBA00023180"/>
    </source>
</evidence>
<keyword evidence="9" id="KW-0325">Glycoprotein</keyword>
<keyword evidence="7" id="KW-1133">Transmembrane helix</keyword>
<keyword evidence="6 10" id="KW-0256">Endoplasmic reticulum</keyword>
<reference evidence="11" key="1">
    <citation type="submission" date="2022-11" db="EMBL/GenBank/DDBJ databases">
        <title>Centuries of genome instability and evolution in soft-shell clam transmissible cancer (bioRxiv).</title>
        <authorList>
            <person name="Hart S.F.M."/>
            <person name="Yonemitsu M.A."/>
            <person name="Giersch R.M."/>
            <person name="Beal B.F."/>
            <person name="Arriagada G."/>
            <person name="Davis B.W."/>
            <person name="Ostrander E.A."/>
            <person name="Goff S.P."/>
            <person name="Metzger M.J."/>
        </authorList>
    </citation>
    <scope>NUCLEOTIDE SEQUENCE</scope>
    <source>
        <strain evidence="11">MELC-2E11</strain>
        <tissue evidence="11">Siphon/mantle</tissue>
    </source>
</reference>
<evidence type="ECO:0000313" key="11">
    <source>
        <dbReference type="EMBL" id="WAQ96929.1"/>
    </source>
</evidence>
<comment type="similarity">
    <text evidence="3 10">Belongs to the PIGX family.</text>
</comment>
<evidence type="ECO:0000256" key="1">
    <source>
        <dbReference type="ARBA" id="ARBA00004389"/>
    </source>
</evidence>
<evidence type="ECO:0000256" key="2">
    <source>
        <dbReference type="ARBA" id="ARBA00004687"/>
    </source>
</evidence>
<evidence type="ECO:0000256" key="4">
    <source>
        <dbReference type="ARBA" id="ARBA00022502"/>
    </source>
</evidence>
<feature type="non-terminal residue" evidence="11">
    <location>
        <position position="200"/>
    </location>
</feature>
<name>A0ABY7DGV7_MYAAR</name>
<keyword evidence="4 10" id="KW-0337">GPI-anchor biosynthesis</keyword>